<feature type="transmembrane region" description="Helical" evidence="1">
    <location>
        <begin position="183"/>
        <end position="207"/>
    </location>
</feature>
<proteinExistence type="predicted"/>
<dbReference type="AlphaFoldDB" id="A0AAD8B9J6"/>
<dbReference type="EMBL" id="JASAOG010000112">
    <property type="protein sequence ID" value="KAK0050605.1"/>
    <property type="molecule type" value="Genomic_DNA"/>
</dbReference>
<evidence type="ECO:0000256" key="1">
    <source>
        <dbReference type="SAM" id="Phobius"/>
    </source>
</evidence>
<accession>A0AAD8B9J6</accession>
<evidence type="ECO:0000313" key="2">
    <source>
        <dbReference type="EMBL" id="KAK0050605.1"/>
    </source>
</evidence>
<reference evidence="2" key="1">
    <citation type="journal article" date="2023" name="PLoS Negl. Trop. Dis.">
        <title>A genome sequence for Biomphalaria pfeifferi, the major vector snail for the human-infecting parasite Schistosoma mansoni.</title>
        <authorList>
            <person name="Bu L."/>
            <person name="Lu L."/>
            <person name="Laidemitt M.R."/>
            <person name="Zhang S.M."/>
            <person name="Mutuku M."/>
            <person name="Mkoji G."/>
            <person name="Steinauer M."/>
            <person name="Loker E.S."/>
        </authorList>
    </citation>
    <scope>NUCLEOTIDE SEQUENCE</scope>
    <source>
        <strain evidence="2">KasaAsao</strain>
    </source>
</reference>
<organism evidence="2 3">
    <name type="scientific">Biomphalaria pfeifferi</name>
    <name type="common">Bloodfluke planorb</name>
    <name type="synonym">Freshwater snail</name>
    <dbReference type="NCBI Taxonomy" id="112525"/>
    <lineage>
        <taxon>Eukaryota</taxon>
        <taxon>Metazoa</taxon>
        <taxon>Spiralia</taxon>
        <taxon>Lophotrochozoa</taxon>
        <taxon>Mollusca</taxon>
        <taxon>Gastropoda</taxon>
        <taxon>Heterobranchia</taxon>
        <taxon>Euthyneura</taxon>
        <taxon>Panpulmonata</taxon>
        <taxon>Hygrophila</taxon>
        <taxon>Lymnaeoidea</taxon>
        <taxon>Planorbidae</taxon>
        <taxon>Biomphalaria</taxon>
    </lineage>
</organism>
<keyword evidence="3" id="KW-1185">Reference proteome</keyword>
<reference evidence="2" key="2">
    <citation type="submission" date="2023-04" db="EMBL/GenBank/DDBJ databases">
        <authorList>
            <person name="Bu L."/>
            <person name="Lu L."/>
            <person name="Laidemitt M.R."/>
            <person name="Zhang S.M."/>
            <person name="Mutuku M."/>
            <person name="Mkoji G."/>
            <person name="Steinauer M."/>
            <person name="Loker E.S."/>
        </authorList>
    </citation>
    <scope>NUCLEOTIDE SEQUENCE</scope>
    <source>
        <strain evidence="2">KasaAsao</strain>
        <tissue evidence="2">Whole Snail</tissue>
    </source>
</reference>
<gene>
    <name evidence="2" type="ORF">Bpfe_019942</name>
</gene>
<comment type="caution">
    <text evidence="2">The sequence shown here is derived from an EMBL/GenBank/DDBJ whole genome shotgun (WGS) entry which is preliminary data.</text>
</comment>
<keyword evidence="1" id="KW-1133">Transmembrane helix</keyword>
<feature type="transmembrane region" description="Helical" evidence="1">
    <location>
        <begin position="12"/>
        <end position="31"/>
    </location>
</feature>
<keyword evidence="1" id="KW-0472">Membrane</keyword>
<keyword evidence="1" id="KW-0812">Transmembrane</keyword>
<sequence>MYLSGCTEIMSLLIYITLFGLASCQTIRLSFHLDSSQPDVDRSAKDLSVIPIISRTIYSIFCYGAVGDRFVLRMDPNTAHMEIVDRSIRFNNSTQGIDSCMPAFKPVQCTTTHFCSPSNNCVVNLAIDCGLVHGSDRWERTPQIEATLQNIHGELVLRDCFVMCLDSGYVEEVRDSGPQGLSYTAIGLIVSGIVIVAAMFVAGCVIWKLRVIRKINRHPHHHHMHFAK</sequence>
<name>A0AAD8B9J6_BIOPF</name>
<protein>
    <submittedName>
        <fullName evidence="2">Uncharacterized protein</fullName>
    </submittedName>
</protein>
<evidence type="ECO:0000313" key="3">
    <source>
        <dbReference type="Proteomes" id="UP001233172"/>
    </source>
</evidence>
<dbReference type="Proteomes" id="UP001233172">
    <property type="component" value="Unassembled WGS sequence"/>
</dbReference>